<organism evidence="1 2">
    <name type="scientific">Trematosphaeria pertusa</name>
    <dbReference type="NCBI Taxonomy" id="390896"/>
    <lineage>
        <taxon>Eukaryota</taxon>
        <taxon>Fungi</taxon>
        <taxon>Dikarya</taxon>
        <taxon>Ascomycota</taxon>
        <taxon>Pezizomycotina</taxon>
        <taxon>Dothideomycetes</taxon>
        <taxon>Pleosporomycetidae</taxon>
        <taxon>Pleosporales</taxon>
        <taxon>Massarineae</taxon>
        <taxon>Trematosphaeriaceae</taxon>
        <taxon>Trematosphaeria</taxon>
    </lineage>
</organism>
<dbReference type="GeneID" id="54584338"/>
<protein>
    <submittedName>
        <fullName evidence="1">Uncharacterized protein</fullName>
    </submittedName>
</protein>
<evidence type="ECO:0000313" key="1">
    <source>
        <dbReference type="EMBL" id="KAF2249285.1"/>
    </source>
</evidence>
<keyword evidence="2" id="KW-1185">Reference proteome</keyword>
<reference evidence="1" key="1">
    <citation type="journal article" date="2020" name="Stud. Mycol.">
        <title>101 Dothideomycetes genomes: a test case for predicting lifestyles and emergence of pathogens.</title>
        <authorList>
            <person name="Haridas S."/>
            <person name="Albert R."/>
            <person name="Binder M."/>
            <person name="Bloem J."/>
            <person name="Labutti K."/>
            <person name="Salamov A."/>
            <person name="Andreopoulos B."/>
            <person name="Baker S."/>
            <person name="Barry K."/>
            <person name="Bills G."/>
            <person name="Bluhm B."/>
            <person name="Cannon C."/>
            <person name="Castanera R."/>
            <person name="Culley D."/>
            <person name="Daum C."/>
            <person name="Ezra D."/>
            <person name="Gonzalez J."/>
            <person name="Henrissat B."/>
            <person name="Kuo A."/>
            <person name="Liang C."/>
            <person name="Lipzen A."/>
            <person name="Lutzoni F."/>
            <person name="Magnuson J."/>
            <person name="Mondo S."/>
            <person name="Nolan M."/>
            <person name="Ohm R."/>
            <person name="Pangilinan J."/>
            <person name="Park H.-J."/>
            <person name="Ramirez L."/>
            <person name="Alfaro M."/>
            <person name="Sun H."/>
            <person name="Tritt A."/>
            <person name="Yoshinaga Y."/>
            <person name="Zwiers L.-H."/>
            <person name="Turgeon B."/>
            <person name="Goodwin S."/>
            <person name="Spatafora J."/>
            <person name="Crous P."/>
            <person name="Grigoriev I."/>
        </authorList>
    </citation>
    <scope>NUCLEOTIDE SEQUENCE</scope>
    <source>
        <strain evidence="1">CBS 122368</strain>
    </source>
</reference>
<gene>
    <name evidence="1" type="ORF">BU26DRAFT_531181</name>
</gene>
<accession>A0A6A6IFC6</accession>
<proteinExistence type="predicted"/>
<dbReference type="OrthoDB" id="3775616at2759"/>
<dbReference type="RefSeq" id="XP_033684289.1">
    <property type="nucleotide sequence ID" value="XM_033831008.1"/>
</dbReference>
<dbReference type="Proteomes" id="UP000800094">
    <property type="component" value="Unassembled WGS sequence"/>
</dbReference>
<dbReference type="EMBL" id="ML987195">
    <property type="protein sequence ID" value="KAF2249285.1"/>
    <property type="molecule type" value="Genomic_DNA"/>
</dbReference>
<dbReference type="AlphaFoldDB" id="A0A6A6IFC6"/>
<name>A0A6A6IFC6_9PLEO</name>
<evidence type="ECO:0000313" key="2">
    <source>
        <dbReference type="Proteomes" id="UP000800094"/>
    </source>
</evidence>
<sequence length="352" mass="39317">MKKRKRSQDIAVMAPQKKPSNVVTDTAAKEPCRLLQALQQYGLLSGITSYLFPKDLFALAATSKAAHRMIFSSKDSRSTLLKKMACDGKGVRLRNSLHKKSKYFTQFDCTSYVQCGTHDLNREVESRPCTSCKRTTCDECRVHCVYQSHYQPPDEPDELPNFSGFALLSSQEMGIISPLHLGRNDTASWVDASATRSKPHHDQGFLDLPLEAGVYAAPESVAEILDFNLGSGPLQFSRSSDSPHPSPVLQPFWDVTEQRKRSFCGRCFLRECESISNGYPKECQCTLRARFLDRWLCLCCYRREISADKKFSRGAKLLSPAACSCGRSFQSEAARIVCLWCRGEAASSAVPP</sequence>